<name>A0A183NL46_9TREM</name>
<reference evidence="2 3" key="1">
    <citation type="submission" date="2018-11" db="EMBL/GenBank/DDBJ databases">
        <authorList>
            <consortium name="Pathogen Informatics"/>
        </authorList>
    </citation>
    <scope>NUCLEOTIDE SEQUENCE [LARGE SCALE GENOMIC DNA]</scope>
    <source>
        <strain>Denwood</strain>
        <strain evidence="3">Zambia</strain>
    </source>
</reference>
<dbReference type="PANTHER" id="PTHR47331">
    <property type="entry name" value="PHD-TYPE DOMAIN-CONTAINING PROTEIN"/>
    <property type="match status" value="1"/>
</dbReference>
<protein>
    <recommendedName>
        <fullName evidence="1">H15 domain-containing protein</fullName>
    </recommendedName>
</protein>
<evidence type="ECO:0000313" key="2">
    <source>
        <dbReference type="EMBL" id="VDO89861.1"/>
    </source>
</evidence>
<gene>
    <name evidence="2" type="ORF">SMTD_LOCUS2831</name>
</gene>
<dbReference type="GO" id="GO:0006334">
    <property type="term" value="P:nucleosome assembly"/>
    <property type="evidence" value="ECO:0007669"/>
    <property type="project" value="InterPro"/>
</dbReference>
<evidence type="ECO:0000313" key="3">
    <source>
        <dbReference type="Proteomes" id="UP000269396"/>
    </source>
</evidence>
<dbReference type="GO" id="GO:0000786">
    <property type="term" value="C:nucleosome"/>
    <property type="evidence" value="ECO:0007669"/>
    <property type="project" value="InterPro"/>
</dbReference>
<dbReference type="Proteomes" id="UP000269396">
    <property type="component" value="Unassembled WGS sequence"/>
</dbReference>
<dbReference type="InterPro" id="IPR005818">
    <property type="entry name" value="Histone_H1/H5_H15"/>
</dbReference>
<evidence type="ECO:0000259" key="1">
    <source>
        <dbReference type="Pfam" id="PF00538"/>
    </source>
</evidence>
<sequence>MVLKLPTQIQQEWLKVAYKIIKGGREPMFADLVDFVKEQADISNTRYGLLINRGSNRDNRDVGVLKGKISVDYNAARIFYASADNNAPLRSSSCLECLSNHSLDQCQKAELEDKFEQLHSTEFNDPFSHTSSMSVEDRIALPKSYKPLASQIHCSADASESAYGVAEYARSENVSRQVHCSFLSTKSKVFKPKTEAPSANKPKSTFRKPKEKKDTKLKVKTAKRPKATVTKKPVTKTLKKQAAHIRRGIEDGVEKGALVRVLNKSKGASGSFTGANAILRQTMCIWN</sequence>
<dbReference type="EMBL" id="UZAL01004296">
    <property type="protein sequence ID" value="VDO89861.1"/>
    <property type="molecule type" value="Genomic_DNA"/>
</dbReference>
<feature type="domain" description="H15" evidence="1">
    <location>
        <begin position="230"/>
        <end position="273"/>
    </location>
</feature>
<dbReference type="InterPro" id="IPR008042">
    <property type="entry name" value="Retrotrans_Pao"/>
</dbReference>
<organism evidence="2 3">
    <name type="scientific">Schistosoma mattheei</name>
    <dbReference type="NCBI Taxonomy" id="31246"/>
    <lineage>
        <taxon>Eukaryota</taxon>
        <taxon>Metazoa</taxon>
        <taxon>Spiralia</taxon>
        <taxon>Lophotrochozoa</taxon>
        <taxon>Platyhelminthes</taxon>
        <taxon>Trematoda</taxon>
        <taxon>Digenea</taxon>
        <taxon>Strigeidida</taxon>
        <taxon>Schistosomatoidea</taxon>
        <taxon>Schistosomatidae</taxon>
        <taxon>Schistosoma</taxon>
    </lineage>
</organism>
<keyword evidence="3" id="KW-1185">Reference proteome</keyword>
<dbReference type="GO" id="GO:0003677">
    <property type="term" value="F:DNA binding"/>
    <property type="evidence" value="ECO:0007669"/>
    <property type="project" value="InterPro"/>
</dbReference>
<dbReference type="Pfam" id="PF05380">
    <property type="entry name" value="Peptidase_A17"/>
    <property type="match status" value="1"/>
</dbReference>
<proteinExistence type="predicted"/>
<dbReference type="Pfam" id="PF00538">
    <property type="entry name" value="Linker_histone"/>
    <property type="match status" value="1"/>
</dbReference>
<dbReference type="AlphaFoldDB" id="A0A183NL46"/>
<accession>A0A183NL46</accession>